<reference evidence="1" key="1">
    <citation type="submission" date="2024-12" db="EMBL/GenBank/DDBJ databases">
        <title>Comparative genomics and development of molecular markers within Purpureocillium lilacinum and among Purpureocillium species.</title>
        <authorList>
            <person name="Yeh Z.-Y."/>
            <person name="Ni N.-T."/>
            <person name="Lo P.-H."/>
            <person name="Mushyakhwo K."/>
            <person name="Lin C.-F."/>
            <person name="Nai Y.-S."/>
        </authorList>
    </citation>
    <scope>NUCLEOTIDE SEQUENCE</scope>
    <source>
        <strain evidence="1">NCHU-NPUST-175</strain>
    </source>
</reference>
<keyword evidence="2" id="KW-1185">Reference proteome</keyword>
<dbReference type="Proteomes" id="UP001638806">
    <property type="component" value="Unassembled WGS sequence"/>
</dbReference>
<gene>
    <name evidence="1" type="ORF">ACCO45_001336</name>
</gene>
<protein>
    <submittedName>
        <fullName evidence="1">Uncharacterized protein</fullName>
    </submittedName>
</protein>
<comment type="caution">
    <text evidence="1">The sequence shown here is derived from an EMBL/GenBank/DDBJ whole genome shotgun (WGS) entry which is preliminary data.</text>
</comment>
<organism evidence="1 2">
    <name type="scientific">Purpureocillium lilacinum</name>
    <name type="common">Paecilomyces lilacinus</name>
    <dbReference type="NCBI Taxonomy" id="33203"/>
    <lineage>
        <taxon>Eukaryota</taxon>
        <taxon>Fungi</taxon>
        <taxon>Dikarya</taxon>
        <taxon>Ascomycota</taxon>
        <taxon>Pezizomycotina</taxon>
        <taxon>Sordariomycetes</taxon>
        <taxon>Hypocreomycetidae</taxon>
        <taxon>Hypocreales</taxon>
        <taxon>Ophiocordycipitaceae</taxon>
        <taxon>Purpureocillium</taxon>
    </lineage>
</organism>
<accession>A0ACC4E7W2</accession>
<proteinExistence type="predicted"/>
<name>A0ACC4E7W2_PURLI</name>
<evidence type="ECO:0000313" key="2">
    <source>
        <dbReference type="Proteomes" id="UP001638806"/>
    </source>
</evidence>
<sequence>MGHRQDSPVTNRHHEPDDWEEWEDDDVVTPIDAGVQVSIPPPLQPVTSRSRTSLKPSTTRTSRHSTAKVRRLKSRHRQKAQNEKAGIRLITDMSAFKRNNHIAHQNARRRRAAAKVCGRRGAPSAGGEPNSASVGNWNWLKRDKTQTPESPTPQRSARTEQELSPMTGPLSLEYLCRLIK</sequence>
<dbReference type="EMBL" id="JBGNUJ010000002">
    <property type="protein sequence ID" value="KAL3964332.1"/>
    <property type="molecule type" value="Genomic_DNA"/>
</dbReference>
<evidence type="ECO:0000313" key="1">
    <source>
        <dbReference type="EMBL" id="KAL3964332.1"/>
    </source>
</evidence>